<gene>
    <name evidence="2" type="ORF">SAMN04489867_1308</name>
</gene>
<reference evidence="3" key="1">
    <citation type="submission" date="2016-10" db="EMBL/GenBank/DDBJ databases">
        <authorList>
            <person name="Varghese N."/>
            <person name="Submissions S."/>
        </authorList>
    </citation>
    <scope>NUCLEOTIDE SEQUENCE [LARGE SCALE GENOMIC DNA]</scope>
    <source>
        <strain evidence="3">DSM 22329</strain>
    </source>
</reference>
<dbReference type="PROSITE" id="PS51186">
    <property type="entry name" value="GNAT"/>
    <property type="match status" value="1"/>
</dbReference>
<dbReference type="InterPro" id="IPR013653">
    <property type="entry name" value="GCN5-like_dom"/>
</dbReference>
<dbReference type="SUPFAM" id="SSF55729">
    <property type="entry name" value="Acyl-CoA N-acyltransferases (Nat)"/>
    <property type="match status" value="1"/>
</dbReference>
<feature type="domain" description="N-acetyltransferase" evidence="1">
    <location>
        <begin position="122"/>
        <end position="249"/>
    </location>
</feature>
<dbReference type="AlphaFoldDB" id="A0A1H0PLP9"/>
<dbReference type="STRING" id="443156.SAMN04489867_1308"/>
<dbReference type="OrthoDB" id="5143160at2"/>
<organism evidence="2 3">
    <name type="scientific">Pedococcus dokdonensis</name>
    <dbReference type="NCBI Taxonomy" id="443156"/>
    <lineage>
        <taxon>Bacteria</taxon>
        <taxon>Bacillati</taxon>
        <taxon>Actinomycetota</taxon>
        <taxon>Actinomycetes</taxon>
        <taxon>Micrococcales</taxon>
        <taxon>Intrasporangiaceae</taxon>
        <taxon>Pedococcus</taxon>
    </lineage>
</organism>
<accession>A0A1H0PLP9</accession>
<evidence type="ECO:0000259" key="1">
    <source>
        <dbReference type="PROSITE" id="PS51186"/>
    </source>
</evidence>
<dbReference type="Proteomes" id="UP000199077">
    <property type="component" value="Chromosome I"/>
</dbReference>
<protein>
    <submittedName>
        <fullName evidence="2">FR47-like protein</fullName>
    </submittedName>
</protein>
<dbReference type="InterPro" id="IPR000182">
    <property type="entry name" value="GNAT_dom"/>
</dbReference>
<dbReference type="Pfam" id="PF08445">
    <property type="entry name" value="FR47"/>
    <property type="match status" value="1"/>
</dbReference>
<dbReference type="Gene3D" id="3.40.630.30">
    <property type="match status" value="1"/>
</dbReference>
<evidence type="ECO:0000313" key="3">
    <source>
        <dbReference type="Proteomes" id="UP000199077"/>
    </source>
</evidence>
<evidence type="ECO:0000313" key="2">
    <source>
        <dbReference type="EMBL" id="SDP06027.1"/>
    </source>
</evidence>
<proteinExistence type="predicted"/>
<sequence>MTGLRVVHTHEEALVASEGSSFVRFDVPAPLDGEGFSLGRALALPRRTHTRRLGLLVLGPPDHVDQLLAAVLARGPLDPEIRSVTVQRGSLDPVARHLPLGEGNDWEWLCTTASPPEVAAESRLLPLDGSHQREIANLLAEANPGTDARPFEHPGQDWVGVRDEGDRLVACGVRERSLAGHPILSGITVDAAHRGRGLGLAVTAYLTRRAVAEAGVCTLGMYSHNAVARRLYVGLGYGDVHEWSSRRFS</sequence>
<dbReference type="RefSeq" id="WP_157692924.1">
    <property type="nucleotide sequence ID" value="NZ_LT629711.1"/>
</dbReference>
<name>A0A1H0PLP9_9MICO</name>
<keyword evidence="3" id="KW-1185">Reference proteome</keyword>
<dbReference type="InterPro" id="IPR016181">
    <property type="entry name" value="Acyl_CoA_acyltransferase"/>
</dbReference>
<dbReference type="EMBL" id="LT629711">
    <property type="protein sequence ID" value="SDP06027.1"/>
    <property type="molecule type" value="Genomic_DNA"/>
</dbReference>
<dbReference type="GO" id="GO:0016747">
    <property type="term" value="F:acyltransferase activity, transferring groups other than amino-acyl groups"/>
    <property type="evidence" value="ECO:0007669"/>
    <property type="project" value="InterPro"/>
</dbReference>